<proteinExistence type="predicted"/>
<accession>A0ABZ2UPK5</accession>
<dbReference type="EMBL" id="CP150886">
    <property type="protein sequence ID" value="WZB86896.1"/>
    <property type="molecule type" value="Genomic_DNA"/>
</dbReference>
<dbReference type="RefSeq" id="WP_353929810.1">
    <property type="nucleotide sequence ID" value="NZ_CP150886.1"/>
</dbReference>
<dbReference type="Proteomes" id="UP001483337">
    <property type="component" value="Chromosome"/>
</dbReference>
<organism evidence="1 2">
    <name type="scientific">Okeanomitos corallinicola TIOX110</name>
    <dbReference type="NCBI Taxonomy" id="3133117"/>
    <lineage>
        <taxon>Bacteria</taxon>
        <taxon>Bacillati</taxon>
        <taxon>Cyanobacteriota</taxon>
        <taxon>Cyanophyceae</taxon>
        <taxon>Nostocales</taxon>
        <taxon>Aphanizomenonaceae</taxon>
        <taxon>Okeanomitos</taxon>
    </lineage>
</organism>
<keyword evidence="2" id="KW-1185">Reference proteome</keyword>
<protein>
    <submittedName>
        <fullName evidence="1">Uncharacterized protein</fullName>
    </submittedName>
</protein>
<reference evidence="1 2" key="1">
    <citation type="submission" date="2024-04" db="EMBL/GenBank/DDBJ databases">
        <title>Okeanomitos corallinicola gen. &amp; sp. nov. (Nostocales, Cyanobacteria), a new toxic marine heterocyst-forming cyanobacterium from a coral reef.</title>
        <authorList>
            <person name="Li H."/>
            <person name="Li R."/>
            <person name="Kang J."/>
            <person name="Hii K.S."/>
            <person name="Mohamed H.F."/>
            <person name="Xu X."/>
            <person name="Luo Z."/>
        </authorList>
    </citation>
    <scope>NUCLEOTIDE SEQUENCE [LARGE SCALE GENOMIC DNA]</scope>
    <source>
        <strain evidence="1 2">TIOX110</strain>
    </source>
</reference>
<evidence type="ECO:0000313" key="1">
    <source>
        <dbReference type="EMBL" id="WZB86896.1"/>
    </source>
</evidence>
<evidence type="ECO:0000313" key="2">
    <source>
        <dbReference type="Proteomes" id="UP001483337"/>
    </source>
</evidence>
<sequence length="241" mass="28664">MQLVEKQIIQSNNPHDPEIESLYLFAKSLYNYTDCYMIGNILNLPVQIAKKSLLLYIHRSKFWVASNSYMERKSKYQFINNSLRKLSLPKCNHHQKNKYLSLSIYPDYAEIQMTIKNIMGTFVIRDNILYRHHGKLVMADKYNQHKFVFFCLEWVVKLWSYKAKLSEMKTLFDDFFTNIIFSCYQHPNRVSRYDESYPFQFTFSLQKISTDLYKIGNNSLIHADINDSLNISRELVPIAFS</sequence>
<name>A0ABZ2UPK5_9CYAN</name>
<gene>
    <name evidence="1" type="ORF">WJM97_16085</name>
</gene>